<feature type="domain" description="UDP-glucose/GDP-mannose dehydrogenase C-terminal" evidence="2">
    <location>
        <begin position="27"/>
        <end position="118"/>
    </location>
</feature>
<feature type="transmembrane region" description="Helical" evidence="1">
    <location>
        <begin position="160"/>
        <end position="185"/>
    </location>
</feature>
<sequence>MLNSTRMVEVAKWIKAGMVAIRDRVIVVFGVSYKNGTGDIKESQAIEICKLLLKQGAILRLFDPNAQKGAVRLALGARIGNQINWFQNFNAAVCQHANPNPDDDDVKRGQQPTKVLKLCSKPSNSCYTTWMPVIGSQGIELLNACQRPIAPTEFPGDFCLLVGLFLTLLYALSPSGFMFCLCFWLRLFLLVNCFCKAVLFVSLLSVFVGTFKAIPLVHVSWWFLVYDMAGVVVEGGSSIPKFEIGDEVFGNIQDLNPESGRLRPKGTLA</sequence>
<comment type="caution">
    <text evidence="3">The sequence shown here is derived from an EMBL/GenBank/DDBJ whole genome shotgun (WGS) entry which is preliminary data.</text>
</comment>
<dbReference type="GO" id="GO:0051287">
    <property type="term" value="F:NAD binding"/>
    <property type="evidence" value="ECO:0007669"/>
    <property type="project" value="InterPro"/>
</dbReference>
<reference evidence="3" key="1">
    <citation type="submission" date="2020-08" db="EMBL/GenBank/DDBJ databases">
        <title>Plant Genome Project.</title>
        <authorList>
            <person name="Zhang R.-G."/>
        </authorList>
    </citation>
    <scope>NUCLEOTIDE SEQUENCE</scope>
    <source>
        <strain evidence="3">WSP0</strain>
        <tissue evidence="3">Leaf</tissue>
    </source>
</reference>
<evidence type="ECO:0000259" key="2">
    <source>
        <dbReference type="SMART" id="SM00984"/>
    </source>
</evidence>
<dbReference type="SUPFAM" id="SSF52413">
    <property type="entry name" value="UDP-glucose/GDP-mannose dehydrogenase C-terminal domain"/>
    <property type="match status" value="1"/>
</dbReference>
<dbReference type="InterPro" id="IPR036220">
    <property type="entry name" value="UDP-Glc/GDP-Man_DH_C_sf"/>
</dbReference>
<dbReference type="EMBL" id="JACTNZ010000012">
    <property type="protein sequence ID" value="KAG5521189.1"/>
    <property type="molecule type" value="Genomic_DNA"/>
</dbReference>
<keyword evidence="4" id="KW-1185">Reference proteome</keyword>
<dbReference type="SMART" id="SM00984">
    <property type="entry name" value="UDPG_MGDP_dh_C"/>
    <property type="match status" value="1"/>
</dbReference>
<keyword evidence="1" id="KW-1133">Transmembrane helix</keyword>
<evidence type="ECO:0000313" key="3">
    <source>
        <dbReference type="EMBL" id="KAG5521189.1"/>
    </source>
</evidence>
<evidence type="ECO:0000256" key="1">
    <source>
        <dbReference type="SAM" id="Phobius"/>
    </source>
</evidence>
<dbReference type="Pfam" id="PF03720">
    <property type="entry name" value="UDPG_MGDP_dh_C"/>
    <property type="match status" value="1"/>
</dbReference>
<gene>
    <name evidence="3" type="ORF">RHGRI_033671</name>
</gene>
<accession>A0AAV6I202</accession>
<dbReference type="Gene3D" id="3.90.180.10">
    <property type="entry name" value="Medium-chain alcohol dehydrogenases, catalytic domain"/>
    <property type="match status" value="1"/>
</dbReference>
<keyword evidence="1" id="KW-0472">Membrane</keyword>
<dbReference type="AlphaFoldDB" id="A0AAV6I202"/>
<name>A0AAV6I202_9ERIC</name>
<keyword evidence="1" id="KW-0812">Transmembrane</keyword>
<dbReference type="Gene3D" id="3.40.50.720">
    <property type="entry name" value="NAD(P)-binding Rossmann-like Domain"/>
    <property type="match status" value="1"/>
</dbReference>
<dbReference type="InterPro" id="IPR014027">
    <property type="entry name" value="UDP-Glc/GDP-Man_DH_C"/>
</dbReference>
<evidence type="ECO:0000313" key="4">
    <source>
        <dbReference type="Proteomes" id="UP000823749"/>
    </source>
</evidence>
<protein>
    <recommendedName>
        <fullName evidence="2">UDP-glucose/GDP-mannose dehydrogenase C-terminal domain-containing protein</fullName>
    </recommendedName>
</protein>
<organism evidence="3 4">
    <name type="scientific">Rhododendron griersonianum</name>
    <dbReference type="NCBI Taxonomy" id="479676"/>
    <lineage>
        <taxon>Eukaryota</taxon>
        <taxon>Viridiplantae</taxon>
        <taxon>Streptophyta</taxon>
        <taxon>Embryophyta</taxon>
        <taxon>Tracheophyta</taxon>
        <taxon>Spermatophyta</taxon>
        <taxon>Magnoliopsida</taxon>
        <taxon>eudicotyledons</taxon>
        <taxon>Gunneridae</taxon>
        <taxon>Pentapetalae</taxon>
        <taxon>asterids</taxon>
        <taxon>Ericales</taxon>
        <taxon>Ericaceae</taxon>
        <taxon>Ericoideae</taxon>
        <taxon>Rhodoreae</taxon>
        <taxon>Rhododendron</taxon>
    </lineage>
</organism>
<dbReference type="GO" id="GO:0016616">
    <property type="term" value="F:oxidoreductase activity, acting on the CH-OH group of donors, NAD or NADP as acceptor"/>
    <property type="evidence" value="ECO:0007669"/>
    <property type="project" value="InterPro"/>
</dbReference>
<dbReference type="Proteomes" id="UP000823749">
    <property type="component" value="Chromosome 12"/>
</dbReference>
<feature type="transmembrane region" description="Helical" evidence="1">
    <location>
        <begin position="197"/>
        <end position="224"/>
    </location>
</feature>
<proteinExistence type="predicted"/>